<evidence type="ECO:0000256" key="6">
    <source>
        <dbReference type="ARBA" id="ARBA00023274"/>
    </source>
</evidence>
<protein>
    <recommendedName>
        <fullName evidence="7">Large ribosomal subunit protein mL53</fullName>
    </recommendedName>
    <alternativeName>
        <fullName evidence="8">39S ribosomal protein L53, mitochondrial</fullName>
    </alternativeName>
</protein>
<dbReference type="STRING" id="1344416.A0A139AWT8"/>
<proteinExistence type="inferred from homology"/>
<gene>
    <name evidence="9" type="ORF">M427DRAFT_151292</name>
</gene>
<dbReference type="AlphaFoldDB" id="A0A139AWT8"/>
<dbReference type="InterPro" id="IPR052473">
    <property type="entry name" value="mtLSU_mL53"/>
</dbReference>
<keyword evidence="3" id="KW-0809">Transit peptide</keyword>
<evidence type="ECO:0000256" key="7">
    <source>
        <dbReference type="ARBA" id="ARBA00035180"/>
    </source>
</evidence>
<sequence>MDLRQVSRIMVEFAPRDVHARSLRTFLLHVSDDGKRESNPNCRIQTTIADRVATPGLQVTYKDGKSLNMVTSSMTAEEILREFRRHARALQEDEDAKSA</sequence>
<keyword evidence="5" id="KW-0496">Mitochondrion</keyword>
<evidence type="ECO:0000256" key="5">
    <source>
        <dbReference type="ARBA" id="ARBA00023128"/>
    </source>
</evidence>
<dbReference type="OrthoDB" id="4136894at2759"/>
<dbReference type="PANTHER" id="PTHR33618">
    <property type="entry name" value="39S RIBOSOMAL PROTEIN L53, MITOCHONDRIAL"/>
    <property type="match status" value="1"/>
</dbReference>
<dbReference type="Pfam" id="PF10780">
    <property type="entry name" value="MRP_L53"/>
    <property type="match status" value="1"/>
</dbReference>
<organism evidence="9 10">
    <name type="scientific">Gonapodya prolifera (strain JEL478)</name>
    <name type="common">Monoblepharis prolifera</name>
    <dbReference type="NCBI Taxonomy" id="1344416"/>
    <lineage>
        <taxon>Eukaryota</taxon>
        <taxon>Fungi</taxon>
        <taxon>Fungi incertae sedis</taxon>
        <taxon>Chytridiomycota</taxon>
        <taxon>Chytridiomycota incertae sedis</taxon>
        <taxon>Monoblepharidomycetes</taxon>
        <taxon>Monoblepharidales</taxon>
        <taxon>Gonapodyaceae</taxon>
        <taxon>Gonapodya</taxon>
    </lineage>
</organism>
<dbReference type="EMBL" id="KQ965733">
    <property type="protein sequence ID" value="KXS21167.1"/>
    <property type="molecule type" value="Genomic_DNA"/>
</dbReference>
<comment type="subcellular location">
    <subcellularLocation>
        <location evidence="1">Mitochondrion</location>
    </subcellularLocation>
</comment>
<evidence type="ECO:0000256" key="1">
    <source>
        <dbReference type="ARBA" id="ARBA00004173"/>
    </source>
</evidence>
<evidence type="ECO:0000256" key="8">
    <source>
        <dbReference type="ARBA" id="ARBA00042721"/>
    </source>
</evidence>
<evidence type="ECO:0000256" key="4">
    <source>
        <dbReference type="ARBA" id="ARBA00022980"/>
    </source>
</evidence>
<evidence type="ECO:0000256" key="2">
    <source>
        <dbReference type="ARBA" id="ARBA00005557"/>
    </source>
</evidence>
<dbReference type="Gene3D" id="3.40.30.10">
    <property type="entry name" value="Glutaredoxin"/>
    <property type="match status" value="1"/>
</dbReference>
<keyword evidence="10" id="KW-1185">Reference proteome</keyword>
<keyword evidence="6" id="KW-0687">Ribonucleoprotein</keyword>
<accession>A0A139AWT8</accession>
<dbReference type="Proteomes" id="UP000070544">
    <property type="component" value="Unassembled WGS sequence"/>
</dbReference>
<dbReference type="InterPro" id="IPR019716">
    <property type="entry name" value="Ribosomal_mL53"/>
</dbReference>
<evidence type="ECO:0000256" key="3">
    <source>
        <dbReference type="ARBA" id="ARBA00022946"/>
    </source>
</evidence>
<reference evidence="9 10" key="1">
    <citation type="journal article" date="2015" name="Genome Biol. Evol.">
        <title>Phylogenomic analyses indicate that early fungi evolved digesting cell walls of algal ancestors of land plants.</title>
        <authorList>
            <person name="Chang Y."/>
            <person name="Wang S."/>
            <person name="Sekimoto S."/>
            <person name="Aerts A.L."/>
            <person name="Choi C."/>
            <person name="Clum A."/>
            <person name="LaButti K.M."/>
            <person name="Lindquist E.A."/>
            <person name="Yee Ngan C."/>
            <person name="Ohm R.A."/>
            <person name="Salamov A.A."/>
            <person name="Grigoriev I.V."/>
            <person name="Spatafora J.W."/>
            <person name="Berbee M.L."/>
        </authorList>
    </citation>
    <scope>NUCLEOTIDE SEQUENCE [LARGE SCALE GENOMIC DNA]</scope>
    <source>
        <strain evidence="9 10">JEL478</strain>
    </source>
</reference>
<name>A0A139AWT8_GONPJ</name>
<comment type="similarity">
    <text evidence="2">Belongs to the mitochondrion-specific ribosomal protein mL53 family.</text>
</comment>
<dbReference type="PANTHER" id="PTHR33618:SF1">
    <property type="entry name" value="LARGE RIBOSOMAL SUBUNIT PROTEIN ML53"/>
    <property type="match status" value="1"/>
</dbReference>
<evidence type="ECO:0000313" key="9">
    <source>
        <dbReference type="EMBL" id="KXS21167.1"/>
    </source>
</evidence>
<dbReference type="GO" id="GO:0005762">
    <property type="term" value="C:mitochondrial large ribosomal subunit"/>
    <property type="evidence" value="ECO:0007669"/>
    <property type="project" value="TreeGrafter"/>
</dbReference>
<evidence type="ECO:0000313" key="10">
    <source>
        <dbReference type="Proteomes" id="UP000070544"/>
    </source>
</evidence>
<keyword evidence="4" id="KW-0689">Ribosomal protein</keyword>
<dbReference type="OMA" id="HIQVVYR"/>